<evidence type="ECO:0000313" key="2">
    <source>
        <dbReference type="Proteomes" id="UP001163321"/>
    </source>
</evidence>
<proteinExistence type="predicted"/>
<dbReference type="EMBL" id="CM047580">
    <property type="protein sequence ID" value="KAI9921536.1"/>
    <property type="molecule type" value="Genomic_DNA"/>
</dbReference>
<gene>
    <name evidence="1" type="ORF">PsorP6_000173</name>
</gene>
<accession>A0ACC0WTF5</accession>
<protein>
    <submittedName>
        <fullName evidence="1">Uncharacterized protein</fullName>
    </submittedName>
</protein>
<sequence>MRKALHSDLVAALKNRFELQAEYTSPNDNRWVLKDHFYVYSIADEASGVSIDIFNVDAGDATTHGAQKTCCQYYGYSEGKDKLCKNVARGDKLCAEGDTDIDDSRQQLAKEVAASNATWKLVNSHYSPYAHYDEAGMKKWFDIMQDAGVQLWLNGHTHGENHDYSSTLQMHFVTNGAVNIMEEIDADAFGSGTKLFPGKTCARALITVATALAVGVVADDDPAYYCDSDSDSYCERNFQAPLIITATSPPSVLSTQQNDLLAARKTCPAATTAGDGADATFTVTIKGEKGTGQFVCMDVSDCANKAADPSTCEPTSCQAPTSKKVCTYHGTSTYKSRSKIGKRTCMCYAGSEGDKCEKEVSNACDVDCGEGGDCVDGECVCKKGFDGKEVDGKKGKTNQRCTRCTNDLACQNNNTCDTESGKCICGPGYTGDTCGATEDSCTKRTDCGIGSFQVLVNGSSACFCTQCSPTCSLCDMNVDATFDCSTCATAAANIAL</sequence>
<organism evidence="1 2">
    <name type="scientific">Peronosclerospora sorghi</name>
    <dbReference type="NCBI Taxonomy" id="230839"/>
    <lineage>
        <taxon>Eukaryota</taxon>
        <taxon>Sar</taxon>
        <taxon>Stramenopiles</taxon>
        <taxon>Oomycota</taxon>
        <taxon>Peronosporomycetes</taxon>
        <taxon>Peronosporales</taxon>
        <taxon>Peronosporaceae</taxon>
        <taxon>Peronosclerospora</taxon>
    </lineage>
</organism>
<comment type="caution">
    <text evidence="1">The sequence shown here is derived from an EMBL/GenBank/DDBJ whole genome shotgun (WGS) entry which is preliminary data.</text>
</comment>
<name>A0ACC0WTF5_9STRA</name>
<dbReference type="Proteomes" id="UP001163321">
    <property type="component" value="Chromosome 1"/>
</dbReference>
<evidence type="ECO:0000313" key="1">
    <source>
        <dbReference type="EMBL" id="KAI9921536.1"/>
    </source>
</evidence>
<keyword evidence="2" id="KW-1185">Reference proteome</keyword>
<reference evidence="1 2" key="1">
    <citation type="journal article" date="2022" name="bioRxiv">
        <title>The genome of the oomycete Peronosclerospora sorghi, a cosmopolitan pathogen of maize and sorghum, is inflated with dispersed pseudogenes.</title>
        <authorList>
            <person name="Fletcher K."/>
            <person name="Martin F."/>
            <person name="Isakeit T."/>
            <person name="Cavanaugh K."/>
            <person name="Magill C."/>
            <person name="Michelmore R."/>
        </authorList>
    </citation>
    <scope>NUCLEOTIDE SEQUENCE [LARGE SCALE GENOMIC DNA]</scope>
    <source>
        <strain evidence="1">P6</strain>
    </source>
</reference>